<dbReference type="AlphaFoldDB" id="A0A069RFR7"/>
<evidence type="ECO:0000259" key="2">
    <source>
        <dbReference type="Pfam" id="PF26514"/>
    </source>
</evidence>
<evidence type="ECO:0000256" key="1">
    <source>
        <dbReference type="SAM" id="Phobius"/>
    </source>
</evidence>
<dbReference type="EMBL" id="JJMM01000008">
    <property type="protein sequence ID" value="KDR95871.1"/>
    <property type="molecule type" value="Genomic_DNA"/>
</dbReference>
<organism evidence="3 4">
    <name type="scientific">Peptoclostridium litorale DSM 5388</name>
    <dbReference type="NCBI Taxonomy" id="1121324"/>
    <lineage>
        <taxon>Bacteria</taxon>
        <taxon>Bacillati</taxon>
        <taxon>Bacillota</taxon>
        <taxon>Clostridia</taxon>
        <taxon>Peptostreptococcales</taxon>
        <taxon>Peptoclostridiaceae</taxon>
        <taxon>Peptoclostridium</taxon>
    </lineage>
</organism>
<dbReference type="InterPro" id="IPR058486">
    <property type="entry name" value="DUF8173"/>
</dbReference>
<feature type="transmembrane region" description="Helical" evidence="1">
    <location>
        <begin position="327"/>
        <end position="343"/>
    </location>
</feature>
<reference evidence="3 4" key="1">
    <citation type="submission" date="2014-03" db="EMBL/GenBank/DDBJ databases">
        <title>Genome sequence of Clostridium litorale W6, DSM 5388.</title>
        <authorList>
            <person name="Poehlein A."/>
            <person name="Jagirdar A."/>
            <person name="Khonsari B."/>
            <person name="Chibani C.M."/>
            <person name="Gutierrez Gutierrez D.A."/>
            <person name="Davydova E."/>
            <person name="Alghaithi H.S."/>
            <person name="Nair K.P."/>
            <person name="Dhamotharan K."/>
            <person name="Chandran L."/>
            <person name="G W."/>
            <person name="Daniel R."/>
        </authorList>
    </citation>
    <scope>NUCLEOTIDE SEQUENCE [LARGE SCALE GENOMIC DNA]</scope>
    <source>
        <strain evidence="3 4">W6</strain>
    </source>
</reference>
<feature type="transmembrane region" description="Helical" evidence="1">
    <location>
        <begin position="349"/>
        <end position="366"/>
    </location>
</feature>
<keyword evidence="4" id="KW-1185">Reference proteome</keyword>
<keyword evidence="1" id="KW-0812">Transmembrane</keyword>
<name>A0A069RFR7_PEPLI</name>
<comment type="caution">
    <text evidence="3">The sequence shown here is derived from an EMBL/GenBank/DDBJ whole genome shotgun (WGS) entry which is preliminary data.</text>
</comment>
<evidence type="ECO:0000313" key="3">
    <source>
        <dbReference type="EMBL" id="KDR95871.1"/>
    </source>
</evidence>
<dbReference type="eggNOG" id="COG1664">
    <property type="taxonomic scope" value="Bacteria"/>
</dbReference>
<feature type="transmembrane region" description="Helical" evidence="1">
    <location>
        <begin position="294"/>
        <end position="315"/>
    </location>
</feature>
<protein>
    <recommendedName>
        <fullName evidence="2">DUF8173 domain-containing protein</fullName>
    </recommendedName>
</protein>
<keyword evidence="1" id="KW-1133">Transmembrane helix</keyword>
<dbReference type="STRING" id="1121324.CLIT_8c00400"/>
<accession>A0A069RFR7</accession>
<keyword evidence="1" id="KW-0472">Membrane</keyword>
<feature type="transmembrane region" description="Helical" evidence="1">
    <location>
        <begin position="268"/>
        <end position="288"/>
    </location>
</feature>
<feature type="domain" description="DUF8173" evidence="2">
    <location>
        <begin position="229"/>
        <end position="363"/>
    </location>
</feature>
<proteinExistence type="predicted"/>
<dbReference type="Proteomes" id="UP000027946">
    <property type="component" value="Unassembled WGS sequence"/>
</dbReference>
<feature type="transmembrane region" description="Helical" evidence="1">
    <location>
        <begin position="226"/>
        <end position="247"/>
    </location>
</feature>
<evidence type="ECO:0000313" key="4">
    <source>
        <dbReference type="Proteomes" id="UP000027946"/>
    </source>
</evidence>
<sequence>MRKKITVLISTAIALVLILSLVVFADETWTIPQGQVVDRDAFLSGELAQNLGIVNGDLFMAGNSLSNQGNVTGDILMAGNTCNVSGNVDGDIRVAGNVLTIDANVKKNASLAGNSITIGSGGSVEGSVSAAASSIIINGKIGRDLRGGAGSIAINGEIGRDVEIESGSVTFGPNAKVGGNLTYTAESKIQIPEGVVAGEVVFKKAKQPVKPPKADDIKKGIGPFSIAGKLFGLVSYFVVGALAVYLFKKPFTTASDTISQKPWASLGIGFVGIVVIPVALILVMITVIGIPLAMIVWALYFIALYIARLPVALWLGNKILKSDERTIIQMLLGLLILGLLALIPYAGGWISFVVTLFGLGSIMIWLNKNIGKQKEPVEFEPGNDLE</sequence>
<dbReference type="Pfam" id="PF26514">
    <property type="entry name" value="DUF8173"/>
    <property type="match status" value="1"/>
</dbReference>
<gene>
    <name evidence="3" type="ORF">CLIT_8c00400</name>
</gene>